<dbReference type="Proteomes" id="UP000702952">
    <property type="component" value="Unassembled WGS sequence"/>
</dbReference>
<proteinExistence type="predicted"/>
<protein>
    <submittedName>
        <fullName evidence="1">Uncharacterized protein</fullName>
    </submittedName>
</protein>
<reference evidence="1" key="1">
    <citation type="journal article" date="2020" name="Science">
        <title>Unexpected conservation and global transmission of agrobacterial virulence plasmids.</title>
        <authorList>
            <person name="Weisberg A.J."/>
            <person name="Davis E.W. 2nd"/>
            <person name="Tabima J."/>
            <person name="Belcher M.S."/>
            <person name="Miller M."/>
            <person name="Kuo C.H."/>
            <person name="Loper J.E."/>
            <person name="Grunwald N.J."/>
            <person name="Putnam M.L."/>
            <person name="Chang J.H."/>
        </authorList>
    </citation>
    <scope>NUCLEOTIDE SEQUENCE</scope>
    <source>
        <strain evidence="1">17-1853-1a</strain>
    </source>
</reference>
<accession>A0AA44F960</accession>
<organism evidence="1 2">
    <name type="scientific">Agrobacterium tumefaciens</name>
    <dbReference type="NCBI Taxonomy" id="358"/>
    <lineage>
        <taxon>Bacteria</taxon>
        <taxon>Pseudomonadati</taxon>
        <taxon>Pseudomonadota</taxon>
        <taxon>Alphaproteobacteria</taxon>
        <taxon>Hyphomicrobiales</taxon>
        <taxon>Rhizobiaceae</taxon>
        <taxon>Rhizobium/Agrobacterium group</taxon>
        <taxon>Agrobacterium</taxon>
        <taxon>Agrobacterium tumefaciens complex</taxon>
    </lineage>
</organism>
<gene>
    <name evidence="1" type="ORF">G6M46_26245</name>
</gene>
<name>A0AA44F960_AGRTU</name>
<evidence type="ECO:0000313" key="2">
    <source>
        <dbReference type="Proteomes" id="UP000702952"/>
    </source>
</evidence>
<dbReference type="AlphaFoldDB" id="A0AA44F960"/>
<sequence length="51" mass="5840">MAETSRSKLVKEARCARVLERWRAGRSTHEIAETLNLAEREVCRIIEEAGL</sequence>
<dbReference type="RefSeq" id="WP_158007510.1">
    <property type="nucleotide sequence ID" value="NZ_JAAMAW010000033.1"/>
</dbReference>
<evidence type="ECO:0000313" key="1">
    <source>
        <dbReference type="EMBL" id="NTC31637.1"/>
    </source>
</evidence>
<comment type="caution">
    <text evidence="1">The sequence shown here is derived from an EMBL/GenBank/DDBJ whole genome shotgun (WGS) entry which is preliminary data.</text>
</comment>
<dbReference type="EMBL" id="JAAMAY010000039">
    <property type="protein sequence ID" value="NTC31637.1"/>
    <property type="molecule type" value="Genomic_DNA"/>
</dbReference>